<dbReference type="Proteomes" id="UP000001734">
    <property type="component" value="Chromosome"/>
</dbReference>
<gene>
    <name evidence="1" type="ordered locus">KPK_4086</name>
</gene>
<accession>B5Y0A0</accession>
<sequence>MVKHHYPDFIYHCTFPLHVILLQRECYVIDVLKVTICHLRK</sequence>
<dbReference type="AlphaFoldDB" id="B5Y0A0"/>
<protein>
    <submittedName>
        <fullName evidence="1">Uncharacterized protein</fullName>
    </submittedName>
</protein>
<organism evidence="1 2">
    <name type="scientific">Klebsiella variicola (strain 342)</name>
    <name type="common">Klebsiella pneumoniae</name>
    <dbReference type="NCBI Taxonomy" id="507522"/>
    <lineage>
        <taxon>Bacteria</taxon>
        <taxon>Pseudomonadati</taxon>
        <taxon>Pseudomonadota</taxon>
        <taxon>Gammaproteobacteria</taxon>
        <taxon>Enterobacterales</taxon>
        <taxon>Enterobacteriaceae</taxon>
        <taxon>Klebsiella/Raoultella group</taxon>
        <taxon>Klebsiella</taxon>
        <taxon>Klebsiella pneumoniae complex</taxon>
    </lineage>
</organism>
<proteinExistence type="predicted"/>
<evidence type="ECO:0000313" key="2">
    <source>
        <dbReference type="Proteomes" id="UP000001734"/>
    </source>
</evidence>
<dbReference type="HOGENOM" id="CLU_3271496_0_0_6"/>
<dbReference type="EMBL" id="CP000964">
    <property type="protein sequence ID" value="ACI11810.1"/>
    <property type="molecule type" value="Genomic_DNA"/>
</dbReference>
<dbReference type="BioCyc" id="KPNE507522:GI0B-4069-MONOMER"/>
<dbReference type="KEGG" id="kpe:KPK_4086"/>
<reference evidence="1 2" key="1">
    <citation type="journal article" date="2008" name="PLoS Genet.">
        <title>Complete genome sequence of the N2-fixing broad host range endophyte Klebsiella pneumoniae 342 and virulence predictions verified in mice.</title>
        <authorList>
            <person name="Fouts D.E."/>
            <person name="Tyler H.L."/>
            <person name="DeBoy R.T."/>
            <person name="Daugherty S."/>
            <person name="Ren Q."/>
            <person name="Badger J.H."/>
            <person name="Durkin A.S."/>
            <person name="Huot H."/>
            <person name="Shrivastava S."/>
            <person name="Kothari S."/>
            <person name="Dodson R.J."/>
            <person name="Mohamoud Y."/>
            <person name="Khouri H."/>
            <person name="Roesch L.F."/>
            <person name="Krogfelt K.A."/>
            <person name="Struve C."/>
            <person name="Triplett E.W."/>
            <person name="Methe B.A."/>
        </authorList>
    </citation>
    <scope>NUCLEOTIDE SEQUENCE [LARGE SCALE GENOMIC DNA]</scope>
    <source>
        <strain evidence="1 2">342</strain>
    </source>
</reference>
<evidence type="ECO:0000313" key="1">
    <source>
        <dbReference type="EMBL" id="ACI11810.1"/>
    </source>
</evidence>
<name>B5Y0A0_KLEV3</name>